<dbReference type="AlphaFoldDB" id="A0A3B0SJ50"/>
<dbReference type="Pfam" id="PF14864">
    <property type="entry name" value="Alkyl_sulf_C"/>
    <property type="match status" value="1"/>
</dbReference>
<organism evidence="2">
    <name type="scientific">hydrothermal vent metagenome</name>
    <dbReference type="NCBI Taxonomy" id="652676"/>
    <lineage>
        <taxon>unclassified sequences</taxon>
        <taxon>metagenomes</taxon>
        <taxon>ecological metagenomes</taxon>
    </lineage>
</organism>
<evidence type="ECO:0000313" key="2">
    <source>
        <dbReference type="EMBL" id="VAW04223.1"/>
    </source>
</evidence>
<protein>
    <recommendedName>
        <fullName evidence="1">Alkyl sulfatase C-terminal domain-containing protein</fullName>
    </recommendedName>
</protein>
<dbReference type="InterPro" id="IPR029229">
    <property type="entry name" value="Alkyl_sulf_C"/>
</dbReference>
<feature type="domain" description="Alkyl sulfatase C-terminal" evidence="1">
    <location>
        <begin position="1"/>
        <end position="52"/>
    </location>
</feature>
<sequence length="60" mass="6288">MTIDRSDLEDVIAGSTTFIDQITTGVATVEGDITGIQAMFGALVEFDLLFELLPGTAPVA</sequence>
<dbReference type="EMBL" id="UOEI01000388">
    <property type="protein sequence ID" value="VAW04223.1"/>
    <property type="molecule type" value="Genomic_DNA"/>
</dbReference>
<proteinExistence type="predicted"/>
<dbReference type="SUPFAM" id="SSF55718">
    <property type="entry name" value="SCP-like"/>
    <property type="match status" value="1"/>
</dbReference>
<dbReference type="InterPro" id="IPR036527">
    <property type="entry name" value="SCP2_sterol-bd_dom_sf"/>
</dbReference>
<name>A0A3B0SJ50_9ZZZZ</name>
<accession>A0A3B0SJ50</accession>
<dbReference type="Gene3D" id="3.30.1050.10">
    <property type="entry name" value="SCP2 sterol-binding domain"/>
    <property type="match status" value="1"/>
</dbReference>
<evidence type="ECO:0000259" key="1">
    <source>
        <dbReference type="Pfam" id="PF14864"/>
    </source>
</evidence>
<reference evidence="2" key="1">
    <citation type="submission" date="2018-06" db="EMBL/GenBank/DDBJ databases">
        <authorList>
            <person name="Zhirakovskaya E."/>
        </authorList>
    </citation>
    <scope>NUCLEOTIDE SEQUENCE</scope>
</reference>
<gene>
    <name evidence="2" type="ORF">MNBD_ACTINO01-373</name>
</gene>